<evidence type="ECO:0008006" key="4">
    <source>
        <dbReference type="Google" id="ProtNLM"/>
    </source>
</evidence>
<sequence length="335" mass="35344">MAHDTRPSLAPTSGCAWMSVIINNPSSLSNHCYTLLLAVIDQSFLPFLNLSFHYLSFKSRSGYRLFHSLFYPSLIYHNHCKQSPIQPANMRFSYAVVALFGAAQAMPRVGNLVTGRSVCNSEDCKGVARAVVADQAALEARKKSKQAKGAAANATAAAGGDANNKRSKKLFQVEARANETDVEARALGDAVDTLVGDVTGTVGDVAGTVGLKTREGKEVRAAVTDDAAIDARQQSKQAKSAAANGTAEARSVNEARAAVTDDAAIDARQQSKQAKSAAANGTAEARSVNDNKGRAANLMHGVGAEGKLAKKEATAAADGAESRKSRKSRRSHQLW</sequence>
<evidence type="ECO:0000313" key="3">
    <source>
        <dbReference type="Proteomes" id="UP001600888"/>
    </source>
</evidence>
<feature type="compositionally biased region" description="Low complexity" evidence="1">
    <location>
        <begin position="234"/>
        <end position="243"/>
    </location>
</feature>
<name>A0ABR4DVT8_9PEZI</name>
<feature type="compositionally biased region" description="Basic residues" evidence="1">
    <location>
        <begin position="324"/>
        <end position="335"/>
    </location>
</feature>
<proteinExistence type="predicted"/>
<feature type="region of interest" description="Disordered" evidence="1">
    <location>
        <begin position="233"/>
        <end position="255"/>
    </location>
</feature>
<evidence type="ECO:0000256" key="1">
    <source>
        <dbReference type="SAM" id="MobiDB-lite"/>
    </source>
</evidence>
<accession>A0ABR4DVT8</accession>
<feature type="region of interest" description="Disordered" evidence="1">
    <location>
        <begin position="267"/>
        <end position="335"/>
    </location>
</feature>
<gene>
    <name evidence="2" type="ORF">FJTKL_04148</name>
</gene>
<protein>
    <recommendedName>
        <fullName evidence="4">CsbD-like domain-containing protein</fullName>
    </recommendedName>
</protein>
<keyword evidence="3" id="KW-1185">Reference proteome</keyword>
<evidence type="ECO:0000313" key="2">
    <source>
        <dbReference type="EMBL" id="KAL2273692.1"/>
    </source>
</evidence>
<organism evidence="2 3">
    <name type="scientific">Diaporthe vaccinii</name>
    <dbReference type="NCBI Taxonomy" id="105482"/>
    <lineage>
        <taxon>Eukaryota</taxon>
        <taxon>Fungi</taxon>
        <taxon>Dikarya</taxon>
        <taxon>Ascomycota</taxon>
        <taxon>Pezizomycotina</taxon>
        <taxon>Sordariomycetes</taxon>
        <taxon>Sordariomycetidae</taxon>
        <taxon>Diaporthales</taxon>
        <taxon>Diaporthaceae</taxon>
        <taxon>Diaporthe</taxon>
        <taxon>Diaporthe eres species complex</taxon>
    </lineage>
</organism>
<dbReference type="EMBL" id="JBAWTH010000175">
    <property type="protein sequence ID" value="KAL2273692.1"/>
    <property type="molecule type" value="Genomic_DNA"/>
</dbReference>
<reference evidence="2 3" key="1">
    <citation type="submission" date="2024-03" db="EMBL/GenBank/DDBJ databases">
        <title>A high-quality draft genome sequence of Diaporthe vaccinii, a causative agent of upright dieback and viscid rot disease in cranberry plants.</title>
        <authorList>
            <person name="Sarrasin M."/>
            <person name="Lang B.F."/>
            <person name="Burger G."/>
        </authorList>
    </citation>
    <scope>NUCLEOTIDE SEQUENCE [LARGE SCALE GENOMIC DNA]</scope>
    <source>
        <strain evidence="2 3">IS7</strain>
    </source>
</reference>
<feature type="compositionally biased region" description="Low complexity" evidence="1">
    <location>
        <begin position="270"/>
        <end position="279"/>
    </location>
</feature>
<dbReference type="Proteomes" id="UP001600888">
    <property type="component" value="Unassembled WGS sequence"/>
</dbReference>
<comment type="caution">
    <text evidence="2">The sequence shown here is derived from an EMBL/GenBank/DDBJ whole genome shotgun (WGS) entry which is preliminary data.</text>
</comment>